<dbReference type="Proteomes" id="UP000005240">
    <property type="component" value="Unassembled WGS sequence"/>
</dbReference>
<evidence type="ECO:0000313" key="2">
    <source>
        <dbReference type="EnsemblFungi" id="PTTG_30322-t43_1-p1"/>
    </source>
</evidence>
<name>A0A180FZ68_PUCT1</name>
<dbReference type="VEuPathDB" id="FungiDB:PTTG_30322"/>
<keyword evidence="3" id="KW-1185">Reference proteome</keyword>
<reference evidence="2" key="4">
    <citation type="submission" date="2025-05" db="UniProtKB">
        <authorList>
            <consortium name="EnsemblFungi"/>
        </authorList>
    </citation>
    <scope>IDENTIFICATION</scope>
    <source>
        <strain evidence="2">isolate 1-1 / race 1 (BBBD)</strain>
    </source>
</reference>
<evidence type="ECO:0000313" key="1">
    <source>
        <dbReference type="EMBL" id="OAV85715.1"/>
    </source>
</evidence>
<dbReference type="EnsemblFungi" id="PTTG_30322-t43_1">
    <property type="protein sequence ID" value="PTTG_30322-t43_1-p1"/>
    <property type="gene ID" value="PTTG_30322"/>
</dbReference>
<gene>
    <name evidence="1" type="ORF">PTTG_30322</name>
</gene>
<sequence>MNSERYLEILGTQEELTHELISTLKQEASVRILNPFHDPPESVNKQAVSLLTESYLETIDNHAKSLYLTKNSFEHPASIRFDEAAKTYRPKQWKPLLDSNDRQGLTQKAYVEAHFGLVPQVQEKVAHQSQLDKFFSETKIASSAPRKLTVGDKFPPIDERLAALQKKPLVKGDERLKGTPWENMPVKDQAKLNEAAQLAFPNVDRLRDRVTADQLLGEKIKAFEQANHDDIPGMLDVLKGVRQHAEPPPLPPVGFESDEAALLAAADKIIGKQSQSPSFMTRLFNRIKKPSSLFSREKGL</sequence>
<dbReference type="AlphaFoldDB" id="A0A180FZ68"/>
<protein>
    <submittedName>
        <fullName evidence="1 2">Uncharacterized protein</fullName>
    </submittedName>
</protein>
<dbReference type="EMBL" id="ADAS02002903">
    <property type="protein sequence ID" value="OAV85715.1"/>
    <property type="molecule type" value="Genomic_DNA"/>
</dbReference>
<accession>A0A180FZ68</accession>
<reference evidence="2 3" key="3">
    <citation type="journal article" date="2017" name="G3 (Bethesda)">
        <title>Comparative analysis highlights variable genome content of wheat rusts and divergence of the mating loci.</title>
        <authorList>
            <person name="Cuomo C.A."/>
            <person name="Bakkeren G."/>
            <person name="Khalil H.B."/>
            <person name="Panwar V."/>
            <person name="Joly D."/>
            <person name="Linning R."/>
            <person name="Sakthikumar S."/>
            <person name="Song X."/>
            <person name="Adiconis X."/>
            <person name="Fan L."/>
            <person name="Goldberg J.M."/>
            <person name="Levin J.Z."/>
            <person name="Young S."/>
            <person name="Zeng Q."/>
            <person name="Anikster Y."/>
            <person name="Bruce M."/>
            <person name="Wang M."/>
            <person name="Yin C."/>
            <person name="McCallum B."/>
            <person name="Szabo L.J."/>
            <person name="Hulbert S."/>
            <person name="Chen X."/>
            <person name="Fellers J.P."/>
        </authorList>
    </citation>
    <scope>NUCLEOTIDE SEQUENCE</scope>
    <source>
        <strain evidence="2">isolate 1-1 / race 1 (BBBD)</strain>
        <strain evidence="3">Isolate 1-1 / race 1 (BBBD)</strain>
    </source>
</reference>
<reference evidence="1" key="1">
    <citation type="submission" date="2009-11" db="EMBL/GenBank/DDBJ databases">
        <authorList>
            <consortium name="The Broad Institute Genome Sequencing Platform"/>
            <person name="Ward D."/>
            <person name="Feldgarden M."/>
            <person name="Earl A."/>
            <person name="Young S.K."/>
            <person name="Zeng Q."/>
            <person name="Koehrsen M."/>
            <person name="Alvarado L."/>
            <person name="Berlin A."/>
            <person name="Bochicchio J."/>
            <person name="Borenstein D."/>
            <person name="Chapman S.B."/>
            <person name="Chen Z."/>
            <person name="Engels R."/>
            <person name="Freedman E."/>
            <person name="Gellesch M."/>
            <person name="Goldberg J."/>
            <person name="Griggs A."/>
            <person name="Gujja S."/>
            <person name="Heilman E."/>
            <person name="Heiman D."/>
            <person name="Hepburn T."/>
            <person name="Howarth C."/>
            <person name="Jen D."/>
            <person name="Larson L."/>
            <person name="Lewis B."/>
            <person name="Mehta T."/>
            <person name="Park D."/>
            <person name="Pearson M."/>
            <person name="Roberts A."/>
            <person name="Saif S."/>
            <person name="Shea T."/>
            <person name="Shenoy N."/>
            <person name="Sisk P."/>
            <person name="Stolte C."/>
            <person name="Sykes S."/>
            <person name="Thomson T."/>
            <person name="Walk T."/>
            <person name="White J."/>
            <person name="Yandava C."/>
            <person name="Izard J."/>
            <person name="Baranova O.V."/>
            <person name="Blanton J.M."/>
            <person name="Tanner A.C."/>
            <person name="Dewhirst F.E."/>
            <person name="Haas B."/>
            <person name="Nusbaum C."/>
            <person name="Birren B."/>
        </authorList>
    </citation>
    <scope>NUCLEOTIDE SEQUENCE [LARGE SCALE GENOMIC DNA]</scope>
    <source>
        <strain evidence="1">1-1 BBBD Race 1</strain>
    </source>
</reference>
<dbReference type="STRING" id="630390.A0A180FZ68"/>
<evidence type="ECO:0000313" key="3">
    <source>
        <dbReference type="Proteomes" id="UP000005240"/>
    </source>
</evidence>
<proteinExistence type="predicted"/>
<reference evidence="1" key="2">
    <citation type="submission" date="2016-05" db="EMBL/GenBank/DDBJ databases">
        <title>Comparative analysis highlights variable genome content of wheat rusts and divergence of the mating loci.</title>
        <authorList>
            <person name="Cuomo C.A."/>
            <person name="Bakkeren G."/>
            <person name="Szabo L."/>
            <person name="Khalil H."/>
            <person name="Joly D."/>
            <person name="Goldberg J."/>
            <person name="Young S."/>
            <person name="Zeng Q."/>
            <person name="Fellers J."/>
        </authorList>
    </citation>
    <scope>NUCLEOTIDE SEQUENCE [LARGE SCALE GENOMIC DNA]</scope>
    <source>
        <strain evidence="1">1-1 BBBD Race 1</strain>
    </source>
</reference>
<organism evidence="1">
    <name type="scientific">Puccinia triticina (isolate 1-1 / race 1 (BBBD))</name>
    <name type="common">Brown leaf rust fungus</name>
    <dbReference type="NCBI Taxonomy" id="630390"/>
    <lineage>
        <taxon>Eukaryota</taxon>
        <taxon>Fungi</taxon>
        <taxon>Dikarya</taxon>
        <taxon>Basidiomycota</taxon>
        <taxon>Pucciniomycotina</taxon>
        <taxon>Pucciniomycetes</taxon>
        <taxon>Pucciniales</taxon>
        <taxon>Pucciniaceae</taxon>
        <taxon>Puccinia</taxon>
    </lineage>
</organism>